<gene>
    <name evidence="1" type="ORF">HMPREF1120_02073</name>
</gene>
<dbReference type="InParanoid" id="H6BQY0"/>
<sequence>MAQTDGFHDDHAVQGCSTGRGFFTLCRLILTHSAVSDSCRYHTAMFTPSLATRRRPSPREYRYCCCATVVINERCRLEPIPHAAQRLSSLRLLLPLCMREATASRYTCCQSRGRCPRRAGDPDVLWYAYWTRIREVKIQ</sequence>
<name>H6BQY0_EXODN</name>
<evidence type="ECO:0000313" key="1">
    <source>
        <dbReference type="EMBL" id="EHY53893.1"/>
    </source>
</evidence>
<dbReference type="GeneID" id="20306712"/>
<reference evidence="1" key="1">
    <citation type="submission" date="2011-07" db="EMBL/GenBank/DDBJ databases">
        <title>The Genome Sequence of Exophiala (Wangiella) dermatitidis NIH/UT8656.</title>
        <authorList>
            <consortium name="The Broad Institute Genome Sequencing Platform"/>
            <person name="Cuomo C."/>
            <person name="Wang Z."/>
            <person name="Hunicke-Smith S."/>
            <person name="Szanislo P.J."/>
            <person name="Earl A."/>
            <person name="Young S.K."/>
            <person name="Zeng Q."/>
            <person name="Gargeya S."/>
            <person name="Fitzgerald M."/>
            <person name="Haas B."/>
            <person name="Abouelleil A."/>
            <person name="Alvarado L."/>
            <person name="Arachchi H.M."/>
            <person name="Berlin A."/>
            <person name="Brown A."/>
            <person name="Chapman S.B."/>
            <person name="Chen Z."/>
            <person name="Dunbar C."/>
            <person name="Freedman E."/>
            <person name="Gearin G."/>
            <person name="Gellesch M."/>
            <person name="Goldberg J."/>
            <person name="Griggs A."/>
            <person name="Gujja S."/>
            <person name="Heiman D."/>
            <person name="Howarth C."/>
            <person name="Larson L."/>
            <person name="Lui A."/>
            <person name="MacDonald P.J.P."/>
            <person name="Montmayeur A."/>
            <person name="Murphy C."/>
            <person name="Neiman D."/>
            <person name="Pearson M."/>
            <person name="Priest M."/>
            <person name="Roberts A."/>
            <person name="Saif S."/>
            <person name="Shea T."/>
            <person name="Shenoy N."/>
            <person name="Sisk P."/>
            <person name="Stolte C."/>
            <person name="Sykes S."/>
            <person name="Wortman J."/>
            <person name="Nusbaum C."/>
            <person name="Birren B."/>
        </authorList>
    </citation>
    <scope>NUCLEOTIDE SEQUENCE</scope>
    <source>
        <strain evidence="1">NIH/UT8656</strain>
    </source>
</reference>
<keyword evidence="2" id="KW-1185">Reference proteome</keyword>
<dbReference type="RefSeq" id="XP_009154354.1">
    <property type="nucleotide sequence ID" value="XM_009156106.1"/>
</dbReference>
<dbReference type="VEuPathDB" id="FungiDB:HMPREF1120_02073"/>
<organism evidence="1 2">
    <name type="scientific">Exophiala dermatitidis (strain ATCC 34100 / CBS 525.76 / NIH/UT8656)</name>
    <name type="common">Black yeast</name>
    <name type="synonym">Wangiella dermatitidis</name>
    <dbReference type="NCBI Taxonomy" id="858893"/>
    <lineage>
        <taxon>Eukaryota</taxon>
        <taxon>Fungi</taxon>
        <taxon>Dikarya</taxon>
        <taxon>Ascomycota</taxon>
        <taxon>Pezizomycotina</taxon>
        <taxon>Eurotiomycetes</taxon>
        <taxon>Chaetothyriomycetidae</taxon>
        <taxon>Chaetothyriales</taxon>
        <taxon>Herpotrichiellaceae</taxon>
        <taxon>Exophiala</taxon>
    </lineage>
</organism>
<dbReference type="Proteomes" id="UP000007304">
    <property type="component" value="Unassembled WGS sequence"/>
</dbReference>
<proteinExistence type="predicted"/>
<protein>
    <submittedName>
        <fullName evidence="1">Uncharacterized protein</fullName>
    </submittedName>
</protein>
<evidence type="ECO:0000313" key="2">
    <source>
        <dbReference type="Proteomes" id="UP000007304"/>
    </source>
</evidence>
<dbReference type="AlphaFoldDB" id="H6BQY0"/>
<dbReference type="HOGENOM" id="CLU_1845111_0_0_1"/>
<dbReference type="EMBL" id="JH226131">
    <property type="protein sequence ID" value="EHY53893.1"/>
    <property type="molecule type" value="Genomic_DNA"/>
</dbReference>
<accession>H6BQY0</accession>